<evidence type="ECO:0000313" key="3">
    <source>
        <dbReference type="EMBL" id="KEQ13557.1"/>
    </source>
</evidence>
<name>A0A081N534_9GAMM</name>
<protein>
    <submittedName>
        <fullName evidence="3">Uncharacterized protein</fullName>
    </submittedName>
</protein>
<comment type="caution">
    <text evidence="3">The sequence shown here is derived from an EMBL/GenBank/DDBJ whole genome shotgun (WGS) entry which is preliminary data.</text>
</comment>
<keyword evidence="4" id="KW-1185">Reference proteome</keyword>
<evidence type="ECO:0000256" key="2">
    <source>
        <dbReference type="SAM" id="SignalP"/>
    </source>
</evidence>
<feature type="chain" id="PRO_5001760539" evidence="2">
    <location>
        <begin position="28"/>
        <end position="98"/>
    </location>
</feature>
<gene>
    <name evidence="3" type="ORF">GZ77_14615</name>
</gene>
<dbReference type="AlphaFoldDB" id="A0A081N534"/>
<sequence>MKRLSPRFFPAILLASIMLLIPEDLIANDDYDYSDYQNATSEEGTEGDYMNTSTEETSDNQLNQDETGYQEDIDEDEMDGVQSYDSEEYFEGDEDMED</sequence>
<feature type="region of interest" description="Disordered" evidence="1">
    <location>
        <begin position="35"/>
        <end position="98"/>
    </location>
</feature>
<dbReference type="Proteomes" id="UP000028006">
    <property type="component" value="Unassembled WGS sequence"/>
</dbReference>
<feature type="signal peptide" evidence="2">
    <location>
        <begin position="1"/>
        <end position="27"/>
    </location>
</feature>
<keyword evidence="2" id="KW-0732">Signal</keyword>
<dbReference type="RefSeq" id="WP_034876504.1">
    <property type="nucleotide sequence ID" value="NZ_JOKG01000003.1"/>
</dbReference>
<accession>A0A081N534</accession>
<proteinExistence type="predicted"/>
<organism evidence="3 4">
    <name type="scientific">Endozoicomonas montiporae</name>
    <dbReference type="NCBI Taxonomy" id="1027273"/>
    <lineage>
        <taxon>Bacteria</taxon>
        <taxon>Pseudomonadati</taxon>
        <taxon>Pseudomonadota</taxon>
        <taxon>Gammaproteobacteria</taxon>
        <taxon>Oceanospirillales</taxon>
        <taxon>Endozoicomonadaceae</taxon>
        <taxon>Endozoicomonas</taxon>
    </lineage>
</organism>
<feature type="compositionally biased region" description="Acidic residues" evidence="1">
    <location>
        <begin position="68"/>
        <end position="98"/>
    </location>
</feature>
<dbReference type="EMBL" id="JOKG01000003">
    <property type="protein sequence ID" value="KEQ13557.1"/>
    <property type="molecule type" value="Genomic_DNA"/>
</dbReference>
<feature type="compositionally biased region" description="Polar residues" evidence="1">
    <location>
        <begin position="50"/>
        <end position="67"/>
    </location>
</feature>
<evidence type="ECO:0000256" key="1">
    <source>
        <dbReference type="SAM" id="MobiDB-lite"/>
    </source>
</evidence>
<evidence type="ECO:0000313" key="4">
    <source>
        <dbReference type="Proteomes" id="UP000028006"/>
    </source>
</evidence>
<reference evidence="3 4" key="1">
    <citation type="submission" date="2014-06" db="EMBL/GenBank/DDBJ databases">
        <title>Whole Genome Sequences of Three Symbiotic Endozoicomonas Bacteria.</title>
        <authorList>
            <person name="Neave M.J."/>
            <person name="Apprill A."/>
            <person name="Voolstra C.R."/>
        </authorList>
    </citation>
    <scope>NUCLEOTIDE SEQUENCE [LARGE SCALE GENOMIC DNA]</scope>
    <source>
        <strain evidence="3 4">LMG 24815</strain>
    </source>
</reference>